<dbReference type="InterPro" id="IPR046673">
    <property type="entry name" value="ToxA_N"/>
</dbReference>
<name>A0ABR7AYF3_9PSED</name>
<evidence type="ECO:0000313" key="3">
    <source>
        <dbReference type="Proteomes" id="UP000651852"/>
    </source>
</evidence>
<dbReference type="Gene3D" id="3.40.390.10">
    <property type="entry name" value="Collagenase (Catalytic Domain)"/>
    <property type="match status" value="1"/>
</dbReference>
<keyword evidence="3" id="KW-1185">Reference proteome</keyword>
<protein>
    <recommendedName>
        <fullName evidence="1">Dermonecrotic toxin N-terminal domain-containing protein</fullName>
    </recommendedName>
</protein>
<dbReference type="Proteomes" id="UP000651852">
    <property type="component" value="Unassembled WGS sequence"/>
</dbReference>
<dbReference type="RefSeq" id="WP_187521090.1">
    <property type="nucleotide sequence ID" value="NZ_JACONW010000027.1"/>
</dbReference>
<accession>A0ABR7AYF3</accession>
<gene>
    <name evidence="2" type="ORF">H8S59_08270</name>
</gene>
<dbReference type="Pfam" id="PF20178">
    <property type="entry name" value="ToxA_N"/>
    <property type="match status" value="1"/>
</dbReference>
<evidence type="ECO:0000313" key="2">
    <source>
        <dbReference type="EMBL" id="MBC3949760.1"/>
    </source>
</evidence>
<organism evidence="2 3">
    <name type="scientific">Pseudomonas folii</name>
    <dbReference type="NCBI Taxonomy" id="2762593"/>
    <lineage>
        <taxon>Bacteria</taxon>
        <taxon>Pseudomonadati</taxon>
        <taxon>Pseudomonadota</taxon>
        <taxon>Gammaproteobacteria</taxon>
        <taxon>Pseudomonadales</taxon>
        <taxon>Pseudomonadaceae</taxon>
        <taxon>Pseudomonas</taxon>
    </lineage>
</organism>
<comment type="caution">
    <text evidence="2">The sequence shown here is derived from an EMBL/GenBank/DDBJ whole genome shotgun (WGS) entry which is preliminary data.</text>
</comment>
<proteinExistence type="predicted"/>
<reference evidence="2 3" key="1">
    <citation type="submission" date="2020-08" db="EMBL/GenBank/DDBJ databases">
        <title>Putative novel bacterial strains isolated from necrotic wheat leaf tissues caused by Xanthomonas translucens.</title>
        <authorList>
            <person name="Tambong J.T."/>
        </authorList>
    </citation>
    <scope>NUCLEOTIDE SEQUENCE [LARGE SCALE GENOMIC DNA]</scope>
    <source>
        <strain evidence="2 3">DOAB 1069</strain>
    </source>
</reference>
<dbReference type="EMBL" id="JACONW010000027">
    <property type="protein sequence ID" value="MBC3949760.1"/>
    <property type="molecule type" value="Genomic_DNA"/>
</dbReference>
<sequence length="1720" mass="192811">MSATDSPWFYSGSLDSRFSQDIDDALQAERITDPQATWLRLLIDPQDEEATAPRVDLLSRGDGGLMHAELAGALLISDSKNLTPEVYLCTALNGVERFDDRQALVAGLTTRYGLQYGDPNQFEYELIEGRLSEQRMFAIIDQQAQQLQQMAEHLQRVPSLQKAIGHNLQQEVDTRFPGTTINVLTHIAQVKQLDSSKQDGVTLGTQTLVDVATRAWCGRPLGIGIRQQWLDSEGRELAGDEARSWQRAVTSSSGLVGVYENLLEDYWRTPIEGDMSLRDLAGQAFIGCFRQHLLSSRQDGTVTAAEYAALKSLCQPGESVSHEVEMSRLSIAIHNQDPLKLAGVILIGFSSSELPDVFLYSAKPGLRRFSSVGAVAEYFFRIEGRAEVLGYTSLDDDLLLRAQGNVHLRLDPVSKTPFIRLVDSVIALQKRNLASILKLGFKSPAHASVAVAGALDIRRLLDPRLLLPDDAKSWSKEMESSEELWSSFSSPSRMSSLDIHLKDAGNAAPLLWATYLRDTRMRIDSILDAHPAVTDCARRLLNRYFSVLHDDAVDAQRMWYREDDDSVVSLVVLLVERVTGHRQAKVSQDCLVYFDPLDSVYSRHLTWLTPDLLNHVMDRAQRAFTGEYFRQIRSFHGSHLRVAGSSVISANASRLIREGLLRLALSMHGKAREVSSHGLGMLQQVLDRPVFKLREHFGFEAVEVSVPFLVYDSNQPPIKLTNVFILQQPLNGDGKPLQCSAVLGLREFESLSDLQLDLNARLAYPESRDRWLALVAEADRHRLHNYFRQGLSQPITVSLARVENDFIKHLVDDEWRRQCLGIEAVYRTAVEWQADAGLLKKMLVPMESDDKARTVIDTLSGQLEFSLLAGRLPDWLKKASERDLLAFRELMVRFWQLYTSKQRIVSLSSLDQYTVVQLRERLEKDYPTAQLDPEQISITLTHYTVAPVGTGQVPSSIPAATSTLSESLSDFAINRFSNFQDASLSVSTNGTTPLPASLDAIYVRNLARTLDIGTGYQQYLAGKFKETAPDYAERLGQFLEQAPCALLLAAFQSMLEGKLTSTAYNLIENVVSMPDGFARLPLDGRKIIFCPLQLLPAPDYLVDVAAGIYLIGPEKQDEGPWILHMIANPDYIFKEYASQSDFLTDLQTNEELQALVLERLDPTVRFIYNRGGFLQPRLSWFVGGVSDLGESHPGPVQIKVEATQENFLSCLFRAAQQVMMLIAKRSSVTTAEADRAEMRYLMLLGAEQSLTFLPGRVGGLLGLWQAKDLFHSSLNSANHDEWGEAAAEFAAALLVLISTGQQLGGETSLLAEGDRDPEELAESHWHDQQMQRELDIRLRQFEVHDISLSQLEKNDALQVFKDPATLKQYAAVSGRVFQVKKALKGWCVIEGEKEGPLIRLDAHKRWEFDTDLGSRRNGGALTRFKTDLTDRNVDDVFVVEARGMAEIQRLYPLKATQIVEAHRQARIYLRYALENLTVRATRRVLDPRVEQIIKDFFGVTSLSNKLVIPIKQAITDIYRLVLDPTLSPHSSPRYVVGTNKLNSRGTTAFTYTNDPLQRVFFSERYFCSPFVRLKPAQSRLGGFNTGAHYRATALIHELSHIAGKTVDIVYVDSELPFLDLLEDAGEYRARLKREQAKHQSKLSHLTPRDELFLIEDEGVLRDLKSEDGGAKQRVLKLTGAPTIDAARDVFLDDAHARAKIIMSNADSMALLVTLLGRERF</sequence>
<evidence type="ECO:0000259" key="1">
    <source>
        <dbReference type="Pfam" id="PF20178"/>
    </source>
</evidence>
<feature type="domain" description="Dermonecrotic toxin N-terminal" evidence="1">
    <location>
        <begin position="907"/>
        <end position="1154"/>
    </location>
</feature>
<dbReference type="InterPro" id="IPR024079">
    <property type="entry name" value="MetalloPept_cat_dom_sf"/>
</dbReference>